<sequence>MSRHGSHSAPPTGPRVPGPADGSPGRARPQRRAQGPAGRDPRPVDEGGVRAVAIRAAELSACCVTSFVASLLLVVALGAVAFLIYTMSK</sequence>
<protein>
    <submittedName>
        <fullName evidence="3">Uncharacterized protein</fullName>
    </submittedName>
</protein>
<evidence type="ECO:0000256" key="2">
    <source>
        <dbReference type="SAM" id="Phobius"/>
    </source>
</evidence>
<feature type="transmembrane region" description="Helical" evidence="2">
    <location>
        <begin position="59"/>
        <end position="85"/>
    </location>
</feature>
<name>A0A1H8G4C5_9ACTN</name>
<dbReference type="EMBL" id="FODD01000004">
    <property type="protein sequence ID" value="SEN38846.1"/>
    <property type="molecule type" value="Genomic_DNA"/>
</dbReference>
<proteinExistence type="predicted"/>
<evidence type="ECO:0000313" key="4">
    <source>
        <dbReference type="Proteomes" id="UP000181951"/>
    </source>
</evidence>
<dbReference type="Proteomes" id="UP000181951">
    <property type="component" value="Unassembled WGS sequence"/>
</dbReference>
<accession>A0A1H8G4C5</accession>
<keyword evidence="4" id="KW-1185">Reference proteome</keyword>
<keyword evidence="2" id="KW-0472">Membrane</keyword>
<feature type="region of interest" description="Disordered" evidence="1">
    <location>
        <begin position="1"/>
        <end position="45"/>
    </location>
</feature>
<evidence type="ECO:0000256" key="1">
    <source>
        <dbReference type="SAM" id="MobiDB-lite"/>
    </source>
</evidence>
<dbReference type="AlphaFoldDB" id="A0A1H8G4C5"/>
<dbReference type="STRING" id="310780.SAMN05216267_1004257"/>
<feature type="compositionally biased region" description="Low complexity" evidence="1">
    <location>
        <begin position="24"/>
        <end position="38"/>
    </location>
</feature>
<reference evidence="3 4" key="1">
    <citation type="submission" date="2016-10" db="EMBL/GenBank/DDBJ databases">
        <authorList>
            <person name="de Groot N.N."/>
        </authorList>
    </citation>
    <scope>NUCLEOTIDE SEQUENCE [LARGE SCALE GENOMIC DNA]</scope>
    <source>
        <strain evidence="3 4">CGMCC 4.2026</strain>
    </source>
</reference>
<evidence type="ECO:0000313" key="3">
    <source>
        <dbReference type="EMBL" id="SEN38846.1"/>
    </source>
</evidence>
<keyword evidence="2" id="KW-1133">Transmembrane helix</keyword>
<keyword evidence="2" id="KW-0812">Transmembrane</keyword>
<organism evidence="3 4">
    <name type="scientific">Actinacidiphila rubida</name>
    <dbReference type="NCBI Taxonomy" id="310780"/>
    <lineage>
        <taxon>Bacteria</taxon>
        <taxon>Bacillati</taxon>
        <taxon>Actinomycetota</taxon>
        <taxon>Actinomycetes</taxon>
        <taxon>Kitasatosporales</taxon>
        <taxon>Streptomycetaceae</taxon>
        <taxon>Actinacidiphila</taxon>
    </lineage>
</organism>
<gene>
    <name evidence="3" type="ORF">SAMN05216267_1004257</name>
</gene>